<evidence type="ECO:0000313" key="3">
    <source>
        <dbReference type="Proteomes" id="UP000006620"/>
    </source>
</evidence>
<gene>
    <name evidence="2" type="ordered locus">KNP414_03683</name>
</gene>
<evidence type="ECO:0000313" key="2">
    <source>
        <dbReference type="EMBL" id="AEI42222.1"/>
    </source>
</evidence>
<dbReference type="AlphaFoldDB" id="F8FFJ4"/>
<dbReference type="PATRIC" id="fig|1036673.3.peg.3374"/>
<dbReference type="InterPro" id="IPR024775">
    <property type="entry name" value="DinB-like"/>
</dbReference>
<dbReference type="KEGG" id="pms:KNP414_03683"/>
<evidence type="ECO:0000259" key="1">
    <source>
        <dbReference type="Pfam" id="PF12867"/>
    </source>
</evidence>
<reference evidence="3" key="1">
    <citation type="submission" date="2011-06" db="EMBL/GenBank/DDBJ databases">
        <title>Complete genome sequence of Paenibacillus mucilaginosus KNP414.</title>
        <authorList>
            <person name="Wang J."/>
            <person name="Hu S."/>
            <person name="Hu X."/>
            <person name="Zhang B."/>
            <person name="Dong D."/>
            <person name="Zhang S."/>
            <person name="Zhao K."/>
            <person name="Wu D."/>
        </authorList>
    </citation>
    <scope>NUCLEOTIDE SEQUENCE [LARGE SCALE GENOMIC DNA]</scope>
    <source>
        <strain evidence="3">KNP414</strain>
    </source>
</reference>
<dbReference type="Pfam" id="PF12867">
    <property type="entry name" value="DinB_2"/>
    <property type="match status" value="1"/>
</dbReference>
<dbReference type="EMBL" id="CP002869">
    <property type="protein sequence ID" value="AEI42222.1"/>
    <property type="molecule type" value="Genomic_DNA"/>
</dbReference>
<dbReference type="InterPro" id="IPR034660">
    <property type="entry name" value="DinB/YfiT-like"/>
</dbReference>
<proteinExistence type="predicted"/>
<reference evidence="2 3" key="2">
    <citation type="journal article" date="2013" name="Genome Announc.">
        <title>Genome Sequence of Growth-Improving Paenibacillus mucilaginosus Strain KNP414.</title>
        <authorList>
            <person name="Lu J.J."/>
            <person name="Wang J.F."/>
            <person name="Hu X.F."/>
        </authorList>
    </citation>
    <scope>NUCLEOTIDE SEQUENCE [LARGE SCALE GENOMIC DNA]</scope>
    <source>
        <strain evidence="2 3">KNP414</strain>
    </source>
</reference>
<sequence>MGMTTLREARQALWESVEGLSGDQLEQRVGESWSVLGNIEHLYAMEIFVAEALRGVLQAPAGEAAAPKDLGSLLDRSVKYNAPPFGHPSGKIGSLEEAKRRLEESLVQLETVFSSVPESQEGSGYSMPHPVYGILSAAQWEELLALHILRHSAQIEELRSELAS</sequence>
<dbReference type="SUPFAM" id="SSF109854">
    <property type="entry name" value="DinB/YfiT-like putative metalloenzymes"/>
    <property type="match status" value="1"/>
</dbReference>
<organism evidence="2 3">
    <name type="scientific">Paenibacillus mucilaginosus (strain KNP414)</name>
    <dbReference type="NCBI Taxonomy" id="1036673"/>
    <lineage>
        <taxon>Bacteria</taxon>
        <taxon>Bacillati</taxon>
        <taxon>Bacillota</taxon>
        <taxon>Bacilli</taxon>
        <taxon>Bacillales</taxon>
        <taxon>Paenibacillaceae</taxon>
        <taxon>Paenibacillus</taxon>
    </lineage>
</organism>
<dbReference type="Proteomes" id="UP000006620">
    <property type="component" value="Chromosome"/>
</dbReference>
<dbReference type="HOGENOM" id="CLU_109379_1_0_9"/>
<feature type="domain" description="DinB-like" evidence="1">
    <location>
        <begin position="6"/>
        <end position="155"/>
    </location>
</feature>
<accession>F8FFJ4</accession>
<name>F8FFJ4_PAEMK</name>
<dbReference type="Gene3D" id="1.20.120.450">
    <property type="entry name" value="dinb family like domain"/>
    <property type="match status" value="1"/>
</dbReference>
<protein>
    <recommendedName>
        <fullName evidence="1">DinB-like domain-containing protein</fullName>
    </recommendedName>
</protein>